<dbReference type="PROSITE" id="PS51746">
    <property type="entry name" value="PPM_2"/>
    <property type="match status" value="1"/>
</dbReference>
<gene>
    <name evidence="3" type="ORF">OSB04_031042</name>
</gene>
<dbReference type="EMBL" id="JARYMX010000008">
    <property type="protein sequence ID" value="KAJ9538309.1"/>
    <property type="molecule type" value="Genomic_DNA"/>
</dbReference>
<comment type="caution">
    <text evidence="3">The sequence shown here is derived from an EMBL/GenBank/DDBJ whole genome shotgun (WGS) entry which is preliminary data.</text>
</comment>
<dbReference type="GO" id="GO:0004722">
    <property type="term" value="F:protein serine/threonine phosphatase activity"/>
    <property type="evidence" value="ECO:0007669"/>
    <property type="project" value="TreeGrafter"/>
</dbReference>
<feature type="compositionally biased region" description="Acidic residues" evidence="1">
    <location>
        <begin position="579"/>
        <end position="588"/>
    </location>
</feature>
<organism evidence="3 4">
    <name type="scientific">Centaurea solstitialis</name>
    <name type="common">yellow star-thistle</name>
    <dbReference type="NCBI Taxonomy" id="347529"/>
    <lineage>
        <taxon>Eukaryota</taxon>
        <taxon>Viridiplantae</taxon>
        <taxon>Streptophyta</taxon>
        <taxon>Embryophyta</taxon>
        <taxon>Tracheophyta</taxon>
        <taxon>Spermatophyta</taxon>
        <taxon>Magnoliopsida</taxon>
        <taxon>eudicotyledons</taxon>
        <taxon>Gunneridae</taxon>
        <taxon>Pentapetalae</taxon>
        <taxon>asterids</taxon>
        <taxon>campanulids</taxon>
        <taxon>Asterales</taxon>
        <taxon>Asteraceae</taxon>
        <taxon>Carduoideae</taxon>
        <taxon>Cardueae</taxon>
        <taxon>Centaureinae</taxon>
        <taxon>Centaurea</taxon>
    </lineage>
</organism>
<dbReference type="SUPFAM" id="SSF81606">
    <property type="entry name" value="PP2C-like"/>
    <property type="match status" value="1"/>
</dbReference>
<dbReference type="Pfam" id="PF00481">
    <property type="entry name" value="PP2C"/>
    <property type="match status" value="1"/>
</dbReference>
<feature type="compositionally biased region" description="Acidic residues" evidence="1">
    <location>
        <begin position="740"/>
        <end position="751"/>
    </location>
</feature>
<dbReference type="Proteomes" id="UP001172457">
    <property type="component" value="Chromosome 8"/>
</dbReference>
<feature type="domain" description="PPM-type phosphatase" evidence="2">
    <location>
        <begin position="980"/>
        <end position="1211"/>
    </location>
</feature>
<dbReference type="InterPro" id="IPR039123">
    <property type="entry name" value="PPTC7"/>
</dbReference>
<dbReference type="Gene3D" id="3.60.40.10">
    <property type="entry name" value="PPM-type phosphatase domain"/>
    <property type="match status" value="1"/>
</dbReference>
<dbReference type="PANTHER" id="PTHR12320:SF1">
    <property type="entry name" value="PROTEIN PHOSPHATASE PTC7 HOMOLOG"/>
    <property type="match status" value="1"/>
</dbReference>
<reference evidence="3" key="1">
    <citation type="submission" date="2023-03" db="EMBL/GenBank/DDBJ databases">
        <title>Chromosome-scale reference genome and RAD-based genetic map of yellow starthistle (Centaurea solstitialis) reveal putative structural variation and QTLs associated with invader traits.</title>
        <authorList>
            <person name="Reatini B."/>
            <person name="Cang F.A."/>
            <person name="Jiang Q."/>
            <person name="Mckibben M.T.W."/>
            <person name="Barker M.S."/>
            <person name="Rieseberg L.H."/>
            <person name="Dlugosch K.M."/>
        </authorList>
    </citation>
    <scope>NUCLEOTIDE SEQUENCE</scope>
    <source>
        <strain evidence="3">CAN-66</strain>
        <tissue evidence="3">Leaf</tissue>
    </source>
</reference>
<feature type="region of interest" description="Disordered" evidence="1">
    <location>
        <begin position="737"/>
        <end position="762"/>
    </location>
</feature>
<evidence type="ECO:0000313" key="3">
    <source>
        <dbReference type="EMBL" id="KAJ9538309.1"/>
    </source>
</evidence>
<feature type="region of interest" description="Disordered" evidence="1">
    <location>
        <begin position="212"/>
        <end position="250"/>
    </location>
</feature>
<accession>A0AA38W5L1</accession>
<sequence length="1211" mass="132980">MSNQCSNLFEYRSFSLFTPFYTPLKLPYPTTTTLRPVFQFHSNRILNPRRSTSRTLYVRCPPLAAQSDKVLIATTERQDGSFIFRFGDACEVVKNDEVVEEIESQAEPGSNAVTVLDGDQETQVLVETNQTIERGYGSDGGRLTEVADGISNADIDSDLAERDTEASYLRDAELSETLSDTSEEEVLSLQSDAQMSNSLDGVESTLDNKTERAAQLDGDESLNPSLSLVDNSSNRDKSADPERIVLKDRDDEIDDPSVSVKLESTQVSHIEVMDVKQPYAEDELYKVERKDTSEADTEDVMPPATMHISDVELTDAAKEDTEEGLQDMNIKEGTLIDDTPPSELVGEPTLDEVSQLQFGHAEVEAISEVSSTKVMDVEDQDMEDELPQVSTDNRDETDVANVMPISDIEEAEPILEEEVSQSQSIPVELKSTMQVSDIEIQDTMNLDDEILQVTDETEDPSIYEDVEKGLEDTSINEGMLIDWMSPSDPLEAESTLDTVSELQSAPVKLEETMEVLPTKGLNVKDQVVEDELQQVSTNNNDESDVAYILPEEPRGNSTPICPVKLEATMEVSATKGIDVEDQTAEDELQQGSTDNNDEEDVAYGIPVEPILEEKVSQLQSDPVMLEEAMEVVTTKGMDVEDQAVEDELQQVITNNNDENDVAYMSPAEPVLIEEVSQLQSVYVDVEKGSEDMSSNEGTLIDWMPPSDPLEAESTLDAVSQLQSAPVKLEATMEFSNTEGIDVEDQTVEDELQQGSTDNNDEDDAVYVMPVEPIVEEEVSQLQSSPVKLEATMEISTSEGMDVKDQAVEDELQQVRTNNNDDNDVGYVMAAEQSLEEKVSQIQSTPFEIKPTTQVSRIEVQDTIGQNLDDGILQVIDEDASDGCIKSDERSSDQLETQPVQDEGVNHNMLEQCAETDPLGSSILLKQGTHSSLLEAERIENKVSSSELAEASEDSTTVLATEANVIREEIYLTGYFLSSGAALLEHPSKALTGGDDAYFVAGSKWLGMANGVGRWSFEGTDPGVYAQELMRTCEEIILDTSRAPISNPVELLCRGVKETNTLGSSSVLIANFEDQALHVANIGDTGFLIIRHGAIFMKSSPLLHEFHFSLQVDSFEDPLQLVEEHTIELDEGDIIVSATDGLFDNIYEREIATIVSKSLQAGMKPQEIANVLATRALEVGRSTFIRSPYSDAAQAAGYTGFAGGKPDNVAVI</sequence>
<feature type="region of interest" description="Disordered" evidence="1">
    <location>
        <begin position="575"/>
        <end position="600"/>
    </location>
</feature>
<dbReference type="AlphaFoldDB" id="A0AA38W5L1"/>
<evidence type="ECO:0000259" key="2">
    <source>
        <dbReference type="PROSITE" id="PS51746"/>
    </source>
</evidence>
<feature type="compositionally biased region" description="Basic and acidic residues" evidence="1">
    <location>
        <begin position="233"/>
        <end position="250"/>
    </location>
</feature>
<keyword evidence="4" id="KW-1185">Reference proteome</keyword>
<feature type="region of interest" description="Disordered" evidence="1">
    <location>
        <begin position="688"/>
        <end position="710"/>
    </location>
</feature>
<evidence type="ECO:0000256" key="1">
    <source>
        <dbReference type="SAM" id="MobiDB-lite"/>
    </source>
</evidence>
<evidence type="ECO:0000313" key="4">
    <source>
        <dbReference type="Proteomes" id="UP001172457"/>
    </source>
</evidence>
<feature type="non-terminal residue" evidence="3">
    <location>
        <position position="1211"/>
    </location>
</feature>
<dbReference type="PANTHER" id="PTHR12320">
    <property type="entry name" value="PROTEIN PHOSPHATASE 2C"/>
    <property type="match status" value="1"/>
</dbReference>
<feature type="compositionally biased region" description="Polar residues" evidence="1">
    <location>
        <begin position="222"/>
        <end position="232"/>
    </location>
</feature>
<dbReference type="InterPro" id="IPR036457">
    <property type="entry name" value="PPM-type-like_dom_sf"/>
</dbReference>
<protein>
    <recommendedName>
        <fullName evidence="2">PPM-type phosphatase domain-containing protein</fullName>
    </recommendedName>
</protein>
<name>A0AA38W5L1_9ASTR</name>
<proteinExistence type="predicted"/>
<dbReference type="GO" id="GO:0009507">
    <property type="term" value="C:chloroplast"/>
    <property type="evidence" value="ECO:0007669"/>
    <property type="project" value="TreeGrafter"/>
</dbReference>
<dbReference type="InterPro" id="IPR001932">
    <property type="entry name" value="PPM-type_phosphatase-like_dom"/>
</dbReference>